<dbReference type="PROSITE" id="PS51790">
    <property type="entry name" value="MSRB"/>
    <property type="match status" value="1"/>
</dbReference>
<dbReference type="PANTHER" id="PTHR43774:SF1">
    <property type="entry name" value="PEPTIDE METHIONINE SULFOXIDE REDUCTASE MSRA 2"/>
    <property type="match status" value="1"/>
</dbReference>
<dbReference type="Gene3D" id="2.170.150.20">
    <property type="entry name" value="Peptide methionine sulfoxide reductase"/>
    <property type="match status" value="1"/>
</dbReference>
<dbReference type="PANTHER" id="PTHR43774">
    <property type="entry name" value="PEPTIDE METHIONINE SULFOXIDE REDUCTASE"/>
    <property type="match status" value="1"/>
</dbReference>
<evidence type="ECO:0000256" key="5">
    <source>
        <dbReference type="ARBA" id="ARBA00048488"/>
    </source>
</evidence>
<keyword evidence="2" id="KW-0511">Multifunctional enzyme</keyword>
<feature type="domain" description="MsrB" evidence="8">
    <location>
        <begin position="1"/>
        <end position="120"/>
    </location>
</feature>
<comment type="catalytic activity">
    <reaction evidence="5">
        <text>L-methionyl-[protein] + [thioredoxin]-disulfide + H2O = L-methionyl-(R)-S-oxide-[protein] + [thioredoxin]-dithiol</text>
        <dbReference type="Rhea" id="RHEA:24164"/>
        <dbReference type="Rhea" id="RHEA-COMP:10698"/>
        <dbReference type="Rhea" id="RHEA-COMP:10700"/>
        <dbReference type="Rhea" id="RHEA-COMP:12313"/>
        <dbReference type="Rhea" id="RHEA-COMP:12314"/>
        <dbReference type="ChEBI" id="CHEBI:15377"/>
        <dbReference type="ChEBI" id="CHEBI:16044"/>
        <dbReference type="ChEBI" id="CHEBI:29950"/>
        <dbReference type="ChEBI" id="CHEBI:45764"/>
        <dbReference type="ChEBI" id="CHEBI:50058"/>
        <dbReference type="EC" id="1.8.4.12"/>
    </reaction>
</comment>
<dbReference type="Pfam" id="PF01625">
    <property type="entry name" value="PMSR"/>
    <property type="match status" value="1"/>
</dbReference>
<feature type="active site" evidence="7">
    <location>
        <position position="135"/>
    </location>
</feature>
<dbReference type="GO" id="GO:0033743">
    <property type="term" value="F:peptide-methionine (R)-S-oxide reductase activity"/>
    <property type="evidence" value="ECO:0007669"/>
    <property type="project" value="UniProtKB-EC"/>
</dbReference>
<dbReference type="Gene3D" id="3.30.1060.10">
    <property type="entry name" value="Peptide methionine sulphoxide reductase MsrA"/>
    <property type="match status" value="1"/>
</dbReference>
<name>F8LD55_9BACT</name>
<evidence type="ECO:0000313" key="9">
    <source>
        <dbReference type="EMBL" id="CCB91331.1"/>
    </source>
</evidence>
<accession>F8LD55</accession>
<evidence type="ECO:0000256" key="7">
    <source>
        <dbReference type="HAMAP-Rule" id="MF_01401"/>
    </source>
</evidence>
<dbReference type="HAMAP" id="MF_01401">
    <property type="entry name" value="MsrA"/>
    <property type="match status" value="1"/>
</dbReference>
<evidence type="ECO:0000256" key="6">
    <source>
        <dbReference type="ARBA" id="ARBA00048782"/>
    </source>
</evidence>
<dbReference type="InterPro" id="IPR002569">
    <property type="entry name" value="Met_Sox_Rdtase_MsrA_dom"/>
</dbReference>
<gene>
    <name evidence="9" type="primary">msrAB</name>
    <name evidence="7" type="synonym">msrA</name>
    <name evidence="9" type="ORF">WCH_AD00730</name>
</gene>
<dbReference type="NCBIfam" id="NF004036">
    <property type="entry name" value="PRK05508.1"/>
    <property type="match status" value="1"/>
</dbReference>
<dbReference type="GO" id="GO:0033744">
    <property type="term" value="F:L-methionine:thioredoxin-disulfide S-oxidoreductase activity"/>
    <property type="evidence" value="ECO:0007669"/>
    <property type="project" value="RHEA"/>
</dbReference>
<keyword evidence="1 7" id="KW-0560">Oxidoreductase</keyword>
<sequence length="285" mass="32246">MKRYHPLNPEEEKIIVHKGTEYPGTGKFEQTKEPGIYLCRRCDAPLYLSSDKFSSGCGWPSFDDELPGAIQKQVDADGKRTEILCKRCGGHLGHVFLNEGITKKNTRHCVNSISLDFIPAFTKEGHGKAIFAAGCFWGVEHLFKDLPGVIASTVGYTGGKVADPTYQEVCSDRTGHAEAIEVIYDKNITTFEKLTKFFFEIHDPTEQNRQGPDIGSQYRSEIFYLTDDQKKASEDLIKQLKNKGFDVATRVTPASLFYPAEKDHQHYYDKTGKAPYCHFRTPRFE</sequence>
<dbReference type="InterPro" id="IPR011057">
    <property type="entry name" value="Mss4-like_sf"/>
</dbReference>
<evidence type="ECO:0000256" key="3">
    <source>
        <dbReference type="ARBA" id="ARBA00024679"/>
    </source>
</evidence>
<dbReference type="EC" id="1.8.4.11" evidence="7"/>
<dbReference type="EMBL" id="FR872653">
    <property type="protein sequence ID" value="CCB91331.1"/>
    <property type="molecule type" value="Genomic_DNA"/>
</dbReference>
<dbReference type="Pfam" id="PF01641">
    <property type="entry name" value="SelR"/>
    <property type="match status" value="1"/>
</dbReference>
<dbReference type="SUPFAM" id="SSF55068">
    <property type="entry name" value="Peptide methionine sulfoxide reductase"/>
    <property type="match status" value="1"/>
</dbReference>
<protein>
    <recommendedName>
        <fullName evidence="7">Peptide methionine sulfoxide reductase MsrA</fullName>
        <shortName evidence="7">Protein-methionine-S-oxide reductase</shortName>
        <ecNumber evidence="7">1.8.4.11</ecNumber>
    </recommendedName>
    <alternativeName>
        <fullName evidence="7">Peptide-methionine (S)-S-oxide reductase</fullName>
        <shortName evidence="7">Peptide Met(O) reductase</shortName>
    </alternativeName>
</protein>
<dbReference type="NCBIfam" id="TIGR00401">
    <property type="entry name" value="msrA"/>
    <property type="match status" value="1"/>
</dbReference>
<evidence type="ECO:0000256" key="2">
    <source>
        <dbReference type="ARBA" id="ARBA00023268"/>
    </source>
</evidence>
<dbReference type="InterPro" id="IPR002579">
    <property type="entry name" value="Met_Sox_Rdtase_MsrB_dom"/>
</dbReference>
<dbReference type="InterPro" id="IPR036509">
    <property type="entry name" value="Met_Sox_Rdtase_MsrA_sf"/>
</dbReference>
<evidence type="ECO:0000256" key="1">
    <source>
        <dbReference type="ARBA" id="ARBA00023002"/>
    </source>
</evidence>
<dbReference type="SUPFAM" id="SSF51316">
    <property type="entry name" value="Mss4-like"/>
    <property type="match status" value="1"/>
</dbReference>
<reference evidence="9" key="1">
    <citation type="submission" date="2011-05" db="EMBL/GenBank/DDBJ databases">
        <title>Unity in variety -- the pan-genome of the Chlamydiae.</title>
        <authorList>
            <person name="Collingro A."/>
            <person name="Tischler P."/>
            <person name="Weinmaier T."/>
            <person name="Penz T."/>
            <person name="Heinz E."/>
            <person name="Brunham R.C."/>
            <person name="Read T.D."/>
            <person name="Bavoil P.M."/>
            <person name="Sachse K."/>
            <person name="Kahane S."/>
            <person name="Friedman M.G."/>
            <person name="Rattei T."/>
            <person name="Myers G.S.A."/>
            <person name="Horn M."/>
        </authorList>
    </citation>
    <scope>NUCLEOTIDE SEQUENCE</scope>
    <source>
        <strain evidence="9">2032/99</strain>
    </source>
</reference>
<dbReference type="GO" id="GO:0008113">
    <property type="term" value="F:peptide-methionine (S)-S-oxide reductase activity"/>
    <property type="evidence" value="ECO:0007669"/>
    <property type="project" value="UniProtKB-UniRule"/>
</dbReference>
<dbReference type="AlphaFoldDB" id="F8LD55"/>
<comment type="catalytic activity">
    <reaction evidence="4 7">
        <text>L-methionyl-[protein] + [thioredoxin]-disulfide + H2O = L-methionyl-(S)-S-oxide-[protein] + [thioredoxin]-dithiol</text>
        <dbReference type="Rhea" id="RHEA:14217"/>
        <dbReference type="Rhea" id="RHEA-COMP:10698"/>
        <dbReference type="Rhea" id="RHEA-COMP:10700"/>
        <dbReference type="Rhea" id="RHEA-COMP:12313"/>
        <dbReference type="Rhea" id="RHEA-COMP:12315"/>
        <dbReference type="ChEBI" id="CHEBI:15377"/>
        <dbReference type="ChEBI" id="CHEBI:16044"/>
        <dbReference type="ChEBI" id="CHEBI:29950"/>
        <dbReference type="ChEBI" id="CHEBI:44120"/>
        <dbReference type="ChEBI" id="CHEBI:50058"/>
        <dbReference type="EC" id="1.8.4.11"/>
    </reaction>
</comment>
<dbReference type="NCBIfam" id="NF004042">
    <property type="entry name" value="PRK05550.1"/>
    <property type="match status" value="1"/>
</dbReference>
<comment type="catalytic activity">
    <reaction evidence="6 7">
        <text>[thioredoxin]-disulfide + L-methionine + H2O = L-methionine (S)-S-oxide + [thioredoxin]-dithiol</text>
        <dbReference type="Rhea" id="RHEA:19993"/>
        <dbReference type="Rhea" id="RHEA-COMP:10698"/>
        <dbReference type="Rhea" id="RHEA-COMP:10700"/>
        <dbReference type="ChEBI" id="CHEBI:15377"/>
        <dbReference type="ChEBI" id="CHEBI:29950"/>
        <dbReference type="ChEBI" id="CHEBI:50058"/>
        <dbReference type="ChEBI" id="CHEBI:57844"/>
        <dbReference type="ChEBI" id="CHEBI:58772"/>
        <dbReference type="EC" id="1.8.4.11"/>
    </reaction>
</comment>
<evidence type="ECO:0000259" key="8">
    <source>
        <dbReference type="PROSITE" id="PS51790"/>
    </source>
</evidence>
<evidence type="ECO:0000256" key="4">
    <source>
        <dbReference type="ARBA" id="ARBA00047806"/>
    </source>
</evidence>
<comment type="similarity">
    <text evidence="7">Belongs to the MsrA Met sulfoxide reductase family.</text>
</comment>
<comment type="function">
    <text evidence="3 7">Has an important function as a repair enzyme for proteins that have been inactivated by oxidation. Catalyzes the reversible oxidation-reduction of methionine sulfoxide in proteins to methionine.</text>
</comment>
<proteinExistence type="inferred from homology"/>
<organism evidence="9">
    <name type="scientific">Waddlia chondrophila 2032/99</name>
    <dbReference type="NCBI Taxonomy" id="765953"/>
    <lineage>
        <taxon>Bacteria</taxon>
        <taxon>Pseudomonadati</taxon>
        <taxon>Chlamydiota</taxon>
        <taxon>Chlamydiia</taxon>
        <taxon>Parachlamydiales</taxon>
        <taxon>Waddliaceae</taxon>
        <taxon>Waddlia</taxon>
    </lineage>
</organism>